<dbReference type="InterPro" id="IPR053139">
    <property type="entry name" value="Surface_bspA-like"/>
</dbReference>
<dbReference type="Gene3D" id="3.80.10.10">
    <property type="entry name" value="Ribonuclease Inhibitor"/>
    <property type="match status" value="2"/>
</dbReference>
<evidence type="ECO:0000313" key="2">
    <source>
        <dbReference type="Proteomes" id="UP000001542"/>
    </source>
</evidence>
<evidence type="ECO:0008006" key="3">
    <source>
        <dbReference type="Google" id="ProtNLM"/>
    </source>
</evidence>
<reference evidence="1" key="1">
    <citation type="submission" date="2006-10" db="EMBL/GenBank/DDBJ databases">
        <authorList>
            <person name="Amadeo P."/>
            <person name="Zhao Q."/>
            <person name="Wortman J."/>
            <person name="Fraser-Liggett C."/>
            <person name="Carlton J."/>
        </authorList>
    </citation>
    <scope>NUCLEOTIDE SEQUENCE</scope>
    <source>
        <strain evidence="1">G3</strain>
    </source>
</reference>
<sequence>MTSFEYIVINSNNIQIGNGEVSCISQELKGSITIPNTIESKTVTVLGKYAFDGCNISSIILPDTITAINDYCFRNCRVENFSAPTSLVKLGNYAFSTAFIRSADFSMTKIEKFGGVVQFADSLLTNITFPETLTEIPVWFCKRCAFLENLKITKNIISIGASSFIDCYRLKYITSESPFFIVFEGVVYNQDFSVMHIYPSNCSTELLPTVRSISSIKAFSGADLEIFTLKIKIKNVGPSLFRRCPNIKRIDLRCGNFKSLPSGSFASCPLLTELYLPDSIENINSRSITDCPLLNTLYLPMSLKIVDQEGVVYSNITEVYYCGITDVEGILLASVKVHVTPQYALRKFMGRTPVDTNYQCESSICEFVYPDVYKCQSVAQCGYLTSQISKSFIYVFILM</sequence>
<dbReference type="AlphaFoldDB" id="A2E7H7"/>
<dbReference type="PANTHER" id="PTHR45661:SF3">
    <property type="entry name" value="IG-LIKE DOMAIN-CONTAINING PROTEIN"/>
    <property type="match status" value="1"/>
</dbReference>
<dbReference type="PANTHER" id="PTHR45661">
    <property type="entry name" value="SURFACE ANTIGEN"/>
    <property type="match status" value="1"/>
</dbReference>
<dbReference type="SMR" id="A2E7H7"/>
<dbReference type="VEuPathDB" id="TrichDB:TVAG_379520"/>
<accession>A2E7H7</accession>
<dbReference type="OMA" id="LANCAFR"/>
<dbReference type="Proteomes" id="UP000001542">
    <property type="component" value="Unassembled WGS sequence"/>
</dbReference>
<gene>
    <name evidence="1" type="ORF">TVAG_379520</name>
</gene>
<dbReference type="KEGG" id="tva:4769323"/>
<proteinExistence type="predicted"/>
<dbReference type="STRING" id="5722.A2E7H7"/>
<dbReference type="InParanoid" id="A2E7H7"/>
<dbReference type="InterPro" id="IPR032675">
    <property type="entry name" value="LRR_dom_sf"/>
</dbReference>
<organism evidence="1 2">
    <name type="scientific">Trichomonas vaginalis (strain ATCC PRA-98 / G3)</name>
    <dbReference type="NCBI Taxonomy" id="412133"/>
    <lineage>
        <taxon>Eukaryota</taxon>
        <taxon>Metamonada</taxon>
        <taxon>Parabasalia</taxon>
        <taxon>Trichomonadida</taxon>
        <taxon>Trichomonadidae</taxon>
        <taxon>Trichomonas</taxon>
    </lineage>
</organism>
<dbReference type="RefSeq" id="XP_001323593.1">
    <property type="nucleotide sequence ID" value="XM_001323558.1"/>
</dbReference>
<reference evidence="1" key="2">
    <citation type="journal article" date="2007" name="Science">
        <title>Draft genome sequence of the sexually transmitted pathogen Trichomonas vaginalis.</title>
        <authorList>
            <person name="Carlton J.M."/>
            <person name="Hirt R.P."/>
            <person name="Silva J.C."/>
            <person name="Delcher A.L."/>
            <person name="Schatz M."/>
            <person name="Zhao Q."/>
            <person name="Wortman J.R."/>
            <person name="Bidwell S.L."/>
            <person name="Alsmark U.C.M."/>
            <person name="Besteiro S."/>
            <person name="Sicheritz-Ponten T."/>
            <person name="Noel C.J."/>
            <person name="Dacks J.B."/>
            <person name="Foster P.G."/>
            <person name="Simillion C."/>
            <person name="Van de Peer Y."/>
            <person name="Miranda-Saavedra D."/>
            <person name="Barton G.J."/>
            <person name="Westrop G.D."/>
            <person name="Mueller S."/>
            <person name="Dessi D."/>
            <person name="Fiori P.L."/>
            <person name="Ren Q."/>
            <person name="Paulsen I."/>
            <person name="Zhang H."/>
            <person name="Bastida-Corcuera F.D."/>
            <person name="Simoes-Barbosa A."/>
            <person name="Brown M.T."/>
            <person name="Hayes R.D."/>
            <person name="Mukherjee M."/>
            <person name="Okumura C.Y."/>
            <person name="Schneider R."/>
            <person name="Smith A.J."/>
            <person name="Vanacova S."/>
            <person name="Villalvazo M."/>
            <person name="Haas B.J."/>
            <person name="Pertea M."/>
            <person name="Feldblyum T.V."/>
            <person name="Utterback T.R."/>
            <person name="Shu C.L."/>
            <person name="Osoegawa K."/>
            <person name="de Jong P.J."/>
            <person name="Hrdy I."/>
            <person name="Horvathova L."/>
            <person name="Zubacova Z."/>
            <person name="Dolezal P."/>
            <person name="Malik S.B."/>
            <person name="Logsdon J.M. Jr."/>
            <person name="Henze K."/>
            <person name="Gupta A."/>
            <person name="Wang C.C."/>
            <person name="Dunne R.L."/>
            <person name="Upcroft J.A."/>
            <person name="Upcroft P."/>
            <person name="White O."/>
            <person name="Salzberg S.L."/>
            <person name="Tang P."/>
            <person name="Chiu C.-H."/>
            <person name="Lee Y.-S."/>
            <person name="Embley T.M."/>
            <person name="Coombs G.H."/>
            <person name="Mottram J.C."/>
            <person name="Tachezy J."/>
            <person name="Fraser-Liggett C.M."/>
            <person name="Johnson P.J."/>
        </authorList>
    </citation>
    <scope>NUCLEOTIDE SEQUENCE [LARGE SCALE GENOMIC DNA]</scope>
    <source>
        <strain evidence="1">G3</strain>
    </source>
</reference>
<dbReference type="Pfam" id="PF13306">
    <property type="entry name" value="LRR_5"/>
    <property type="match status" value="2"/>
</dbReference>
<dbReference type="EMBL" id="DS113320">
    <property type="protein sequence ID" value="EAY11370.1"/>
    <property type="molecule type" value="Genomic_DNA"/>
</dbReference>
<evidence type="ECO:0000313" key="1">
    <source>
        <dbReference type="EMBL" id="EAY11370.1"/>
    </source>
</evidence>
<keyword evidence="2" id="KW-1185">Reference proteome</keyword>
<dbReference type="VEuPathDB" id="TrichDB:TVAGG3_0339590"/>
<dbReference type="SUPFAM" id="SSF52058">
    <property type="entry name" value="L domain-like"/>
    <property type="match status" value="1"/>
</dbReference>
<dbReference type="InterPro" id="IPR026906">
    <property type="entry name" value="LRR_5"/>
</dbReference>
<name>A2E7H7_TRIV3</name>
<protein>
    <recommendedName>
        <fullName evidence="3">Surface antigen BspA-like</fullName>
    </recommendedName>
</protein>